<feature type="compositionally biased region" description="Basic and acidic residues" evidence="1">
    <location>
        <begin position="1"/>
        <end position="12"/>
    </location>
</feature>
<dbReference type="GeneID" id="96952260"/>
<sequence length="165" mass="18735">MERTDAIRRDAADPSTPVDSVRTTRSFDASKATHALLPRWLRRRALTVDCTTDRERYAPDDPIHLRVTVRNRLPVPLRLRTAAPVPWTWAVDGVDRASTVDSLPPASGTFEIARRERKTFDTLWHQRVRVAPDEWVAADPGEHRLSARLLVDDPRLAASTTVRIE</sequence>
<dbReference type="InterPro" id="IPR058280">
    <property type="entry name" value="DUF7974"/>
</dbReference>
<evidence type="ECO:0000313" key="4">
    <source>
        <dbReference type="Proteomes" id="UP001596434"/>
    </source>
</evidence>
<dbReference type="RefSeq" id="WP_379702117.1">
    <property type="nucleotide sequence ID" value="NZ_JBHTAT010000001.1"/>
</dbReference>
<accession>A0ABD5ZU04</accession>
<dbReference type="EMBL" id="JBHTAT010000001">
    <property type="protein sequence ID" value="MFC7253967.1"/>
    <property type="molecule type" value="Genomic_DNA"/>
</dbReference>
<feature type="region of interest" description="Disordered" evidence="1">
    <location>
        <begin position="1"/>
        <end position="24"/>
    </location>
</feature>
<evidence type="ECO:0000313" key="3">
    <source>
        <dbReference type="EMBL" id="MFC7253967.1"/>
    </source>
</evidence>
<feature type="domain" description="DUF7974" evidence="2">
    <location>
        <begin position="34"/>
        <end position="165"/>
    </location>
</feature>
<dbReference type="AlphaFoldDB" id="A0ABD5ZU04"/>
<evidence type="ECO:0000256" key="1">
    <source>
        <dbReference type="SAM" id="MobiDB-lite"/>
    </source>
</evidence>
<proteinExistence type="predicted"/>
<comment type="caution">
    <text evidence="3">The sequence shown here is derived from an EMBL/GenBank/DDBJ whole genome shotgun (WGS) entry which is preliminary data.</text>
</comment>
<protein>
    <recommendedName>
        <fullName evidence="2">DUF7974 domain-containing protein</fullName>
    </recommendedName>
</protein>
<keyword evidence="4" id="KW-1185">Reference proteome</keyword>
<organism evidence="3 4">
    <name type="scientific">Haloplanus litoreus</name>
    <dbReference type="NCBI Taxonomy" id="767515"/>
    <lineage>
        <taxon>Archaea</taxon>
        <taxon>Methanobacteriati</taxon>
        <taxon>Methanobacteriota</taxon>
        <taxon>Stenosarchaea group</taxon>
        <taxon>Halobacteria</taxon>
        <taxon>Halobacteriales</taxon>
        <taxon>Haloferacaceae</taxon>
        <taxon>Haloplanus</taxon>
    </lineage>
</organism>
<name>A0ABD5ZU04_9EURY</name>
<dbReference type="Proteomes" id="UP001596434">
    <property type="component" value="Unassembled WGS sequence"/>
</dbReference>
<gene>
    <name evidence="3" type="ORF">ACFQKE_01375</name>
</gene>
<dbReference type="Pfam" id="PF25929">
    <property type="entry name" value="DUF7974"/>
    <property type="match status" value="1"/>
</dbReference>
<evidence type="ECO:0000259" key="2">
    <source>
        <dbReference type="Pfam" id="PF25929"/>
    </source>
</evidence>
<reference evidence="3 4" key="1">
    <citation type="journal article" date="2019" name="Int. J. Syst. Evol. Microbiol.">
        <title>The Global Catalogue of Microorganisms (GCM) 10K type strain sequencing project: providing services to taxonomists for standard genome sequencing and annotation.</title>
        <authorList>
            <consortium name="The Broad Institute Genomics Platform"/>
            <consortium name="The Broad Institute Genome Sequencing Center for Infectious Disease"/>
            <person name="Wu L."/>
            <person name="Ma J."/>
        </authorList>
    </citation>
    <scope>NUCLEOTIDE SEQUENCE [LARGE SCALE GENOMIC DNA]</scope>
    <source>
        <strain evidence="3 4">GX21</strain>
    </source>
</reference>